<feature type="chain" id="PRO_5039665707" description="Transmembrane protein 131-like" evidence="8">
    <location>
        <begin position="39"/>
        <end position="1518"/>
    </location>
</feature>
<feature type="signal peptide" evidence="8">
    <location>
        <begin position="1"/>
        <end position="38"/>
    </location>
</feature>
<dbReference type="InterPro" id="IPR022113">
    <property type="entry name" value="TMEM131L_N"/>
</dbReference>
<dbReference type="Pfam" id="PF19532">
    <property type="entry name" value="Ig_TMEM131L_2nd"/>
    <property type="match status" value="1"/>
</dbReference>
<comment type="subcellular location">
    <subcellularLocation>
        <location evidence="1">Membrane</location>
        <topology evidence="1">Single-pass type I membrane protein</topology>
    </subcellularLocation>
</comment>
<keyword evidence="3" id="KW-0812">Transmembrane</keyword>
<comment type="caution">
    <text evidence="14">The sequence shown here is derived from an EMBL/GenBank/DDBJ whole genome shotgun (WGS) entry which is preliminary data.</text>
</comment>
<evidence type="ECO:0000256" key="5">
    <source>
        <dbReference type="ARBA" id="ARBA00022989"/>
    </source>
</evidence>
<feature type="region of interest" description="Disordered" evidence="7">
    <location>
        <begin position="1449"/>
        <end position="1518"/>
    </location>
</feature>
<evidence type="ECO:0000256" key="7">
    <source>
        <dbReference type="SAM" id="MobiDB-lite"/>
    </source>
</evidence>
<dbReference type="Pfam" id="PF24498">
    <property type="entry name" value="Ig_TMEM131L_3"/>
    <property type="match status" value="1"/>
</dbReference>
<dbReference type="InterPro" id="IPR055437">
    <property type="entry name" value="TMEM131L_Ig_5"/>
</dbReference>
<dbReference type="InterPro" id="IPR039877">
    <property type="entry name" value="TMEM131-like"/>
</dbReference>
<feature type="compositionally biased region" description="Basic residues" evidence="7">
    <location>
        <begin position="979"/>
        <end position="989"/>
    </location>
</feature>
<feature type="compositionally biased region" description="Low complexity" evidence="7">
    <location>
        <begin position="1497"/>
        <end position="1512"/>
    </location>
</feature>
<evidence type="ECO:0008006" key="16">
    <source>
        <dbReference type="Google" id="ProtNLM"/>
    </source>
</evidence>
<keyword evidence="5" id="KW-1133">Transmembrane helix</keyword>
<feature type="domain" description="TMEM131L fourth Ig-like" evidence="12">
    <location>
        <begin position="570"/>
        <end position="702"/>
    </location>
</feature>
<dbReference type="Gene3D" id="2.60.40.10">
    <property type="entry name" value="Immunoglobulins"/>
    <property type="match status" value="2"/>
</dbReference>
<accession>A0A9D3RW11</accession>
<feature type="compositionally biased region" description="Low complexity" evidence="7">
    <location>
        <begin position="1199"/>
        <end position="1228"/>
    </location>
</feature>
<dbReference type="EMBL" id="JAFIRN010000007">
    <property type="protein sequence ID" value="KAG5845248.1"/>
    <property type="molecule type" value="Genomic_DNA"/>
</dbReference>
<reference evidence="14" key="1">
    <citation type="submission" date="2021-01" db="EMBL/GenBank/DDBJ databases">
        <title>A chromosome-scale assembly of European eel, Anguilla anguilla.</title>
        <authorList>
            <person name="Henkel C."/>
            <person name="Jong-Raadsen S.A."/>
            <person name="Dufour S."/>
            <person name="Weltzien F.-A."/>
            <person name="Palstra A.P."/>
            <person name="Pelster B."/>
            <person name="Spaink H.P."/>
            <person name="Van Den Thillart G.E."/>
            <person name="Jansen H."/>
            <person name="Zahm M."/>
            <person name="Klopp C."/>
            <person name="Cedric C."/>
            <person name="Louis A."/>
            <person name="Berthelot C."/>
            <person name="Parey E."/>
            <person name="Roest Crollius H."/>
            <person name="Montfort J."/>
            <person name="Robinson-Rechavi M."/>
            <person name="Bucao C."/>
            <person name="Bouchez O."/>
            <person name="Gislard M."/>
            <person name="Lluch J."/>
            <person name="Milhes M."/>
            <person name="Lampietro C."/>
            <person name="Lopez Roques C."/>
            <person name="Donnadieu C."/>
            <person name="Braasch I."/>
            <person name="Desvignes T."/>
            <person name="Postlethwait J."/>
            <person name="Bobe J."/>
            <person name="Guiguen Y."/>
            <person name="Dirks R."/>
        </authorList>
    </citation>
    <scope>NUCLEOTIDE SEQUENCE</scope>
    <source>
        <strain evidence="14">Tag_6206</strain>
        <tissue evidence="14">Liver</tissue>
    </source>
</reference>
<name>A0A9D3RW11_ANGAN</name>
<evidence type="ECO:0000313" key="15">
    <source>
        <dbReference type="Proteomes" id="UP001044222"/>
    </source>
</evidence>
<dbReference type="InterPro" id="IPR055435">
    <property type="entry name" value="Ig_TMEM131L_3"/>
</dbReference>
<evidence type="ECO:0000256" key="4">
    <source>
        <dbReference type="ARBA" id="ARBA00022729"/>
    </source>
</evidence>
<feature type="compositionally biased region" description="Polar residues" evidence="7">
    <location>
        <begin position="902"/>
        <end position="915"/>
    </location>
</feature>
<dbReference type="Proteomes" id="UP001044222">
    <property type="component" value="Chromosome 7"/>
</dbReference>
<feature type="domain" description="Transmembrane protein 131-like N-terminal" evidence="9">
    <location>
        <begin position="91"/>
        <end position="174"/>
    </location>
</feature>
<feature type="compositionally biased region" description="Basic and acidic residues" evidence="7">
    <location>
        <begin position="1127"/>
        <end position="1139"/>
    </location>
</feature>
<evidence type="ECO:0000256" key="2">
    <source>
        <dbReference type="ARBA" id="ARBA00006682"/>
    </source>
</evidence>
<feature type="domain" description="TMEM131L fifth Ig-like" evidence="13">
    <location>
        <begin position="756"/>
        <end position="819"/>
    </location>
</feature>
<dbReference type="Pfam" id="PF12371">
    <property type="entry name" value="TMEM131_like_N"/>
    <property type="match status" value="1"/>
</dbReference>
<evidence type="ECO:0000256" key="3">
    <source>
        <dbReference type="ARBA" id="ARBA00022692"/>
    </source>
</evidence>
<keyword evidence="6" id="KW-0472">Membrane</keyword>
<keyword evidence="4 8" id="KW-0732">Signal</keyword>
<dbReference type="GO" id="GO:0016020">
    <property type="term" value="C:membrane"/>
    <property type="evidence" value="ECO:0007669"/>
    <property type="project" value="UniProtKB-SubCell"/>
</dbReference>
<feature type="region of interest" description="Disordered" evidence="7">
    <location>
        <begin position="1180"/>
        <end position="1257"/>
    </location>
</feature>
<feature type="region of interest" description="Disordered" evidence="7">
    <location>
        <begin position="887"/>
        <end position="1036"/>
    </location>
</feature>
<dbReference type="Pfam" id="PF24499">
    <property type="entry name" value="Ig_TMEM131L_4"/>
    <property type="match status" value="1"/>
</dbReference>
<evidence type="ECO:0000259" key="9">
    <source>
        <dbReference type="Pfam" id="PF12371"/>
    </source>
</evidence>
<organism evidence="14 15">
    <name type="scientific">Anguilla anguilla</name>
    <name type="common">European freshwater eel</name>
    <name type="synonym">Muraena anguilla</name>
    <dbReference type="NCBI Taxonomy" id="7936"/>
    <lineage>
        <taxon>Eukaryota</taxon>
        <taxon>Metazoa</taxon>
        <taxon>Chordata</taxon>
        <taxon>Craniata</taxon>
        <taxon>Vertebrata</taxon>
        <taxon>Euteleostomi</taxon>
        <taxon>Actinopterygii</taxon>
        <taxon>Neopterygii</taxon>
        <taxon>Teleostei</taxon>
        <taxon>Anguilliformes</taxon>
        <taxon>Anguillidae</taxon>
        <taxon>Anguilla</taxon>
    </lineage>
</organism>
<sequence>MAGLRDTQQGSHRHRKTWINLLFGILHLLLPCVRQGRAQSQALAQMSSVVEVWQAEEADVIFPTQSEEERHREGFSQEGSSFYVQESGRALRFQPSVLEFGTQPLGLPRAETIYINNPSQDQPVTLLSIFTSSGHFHIPSFHRRVIPPRGKASFKLIFLPTEEGNVENTLFINTSSHGVLSYQVFGVGVHHGPYKDLQIKHSQLIFPHIQSIKLTQTQDEASNMTILGLQLECSLPKTSFGHPQGSSCLLTDEKLVVKISLSERGEKHTGLERFKPYVIENIVVLFEITSGRSRLWEPKMNIYMLNSGGKKLYVKDVQVLSEMEGSVEFRQAPLSTSASNFTQVASLVCRGSLPERKTEFSSRISVHVLDRSTLKTYPAFDLTHRRFGKSPPLSFHVTRRQSRGNYADLWLTSGFDFAFTVNHATVSPDMGGLLKVVNFSGPATVPSGCWRLLSLHLAGGKAPANALTTAVLLTDLGVPLEIPLRVHSSVSKGDLPFEARGECGSPCQLRLSDTAGRVQWQESRLLEGRDDDAWRVDSTLASELYSHWRKSKDQHTCMWPRLSADPGSPLDFGATPVNESKLKYFTLKNPSASPVSVELLPLSSYSAPLEALDLLTKWFKMNPRSVNVSTAEFTLQTVKPQEGRRGAKARGPGSVRVHLGPWESREIRVLFTPAEHKPVTSLILIRNNLTVLDMVTVKGHGAREMLRVGGKLPGGEASLRFSVPQSTLMDCRDGEREGLRPAKPLFAITKSFKLENAGELPLTIVSMNINGYKCQGFGFEVLECGSFQLDYNSSSEINIAFTPDFTSSWVIRDLTLVTGRGSSFSFTLNVTLPHHMLPLCAQVVPGPSWEEAFWLFTLVFTCLSLSGVCLLAFRQAQYILADFSTPSPRANHSPPLHRDNGSVDTISPNTASKTKGSCKAFADTCNASDKGKGKGSPSVAGAPPEPRRRRRRRRRAPPPAQPSEEAQGVGLLRQVQGQPRRRRHRSCRRGGREEPAPCGSGATAPAAAEPPTPPDKEVRFEEEARASDREPPAVMFPVETRPALPKEAAVAVAVPDVGPVTKLPEKREGPVPEVREDSEAQRRPVGRVELGDSAPNNKGKKNGNKNRRKPEEGVAGVPEHTVVMLPEKNRALEWRESRNPNRSRNRCSSRKADGPKLATGANQDCSPTQLQNALSLAVYAARAGPAAEEGRERRPQWESGSDSGSSSGSAPAGRGSRGSWGSWSSASSLEGEKDHGARAPCATSAPPKKRESVQQIVYPIERDLAPTCSGRAQSMQNLYQKDPYQVPDPAPEPGSAPSFAAMAACRERPLGVPCVTEETWAPPSVPLNTDLRHNAAQTLPLLPPGSPSGFYHSFPWNSVNSKCTSAYPYCEPSSYMLGAHSDFQNGFLCQENPNVSYSPKSCWSEDRAQEMPSVWDSTGTMGTKPFFGTRSLSPMSGLFGSIWTPQSEPYQSHLQPDHAVPPPPQASVSRQPGGTHRPKQYSTFNPFGPHMNLDIWNSSSNRSSNSQLSSDSGYCADM</sequence>
<gene>
    <name evidence="14" type="ORF">ANANG_G00136780</name>
</gene>
<feature type="compositionally biased region" description="Basic residues" evidence="7">
    <location>
        <begin position="1098"/>
        <end position="1108"/>
    </location>
</feature>
<evidence type="ECO:0000256" key="8">
    <source>
        <dbReference type="SAM" id="SignalP"/>
    </source>
</evidence>
<feature type="compositionally biased region" description="Basic and acidic residues" evidence="7">
    <location>
        <begin position="1063"/>
        <end position="1082"/>
    </location>
</feature>
<dbReference type="PANTHER" id="PTHR22050">
    <property type="entry name" value="RW1 PROTEIN HOMOLOG"/>
    <property type="match status" value="1"/>
</dbReference>
<evidence type="ECO:0000259" key="11">
    <source>
        <dbReference type="Pfam" id="PF24498"/>
    </source>
</evidence>
<keyword evidence="15" id="KW-1185">Reference proteome</keyword>
<dbReference type="InterPro" id="IPR013783">
    <property type="entry name" value="Ig-like_fold"/>
</dbReference>
<feature type="compositionally biased region" description="Basic and acidic residues" evidence="7">
    <location>
        <begin position="1014"/>
        <end position="1031"/>
    </location>
</feature>
<comment type="similarity">
    <text evidence="2">Belongs to the TMEM131 family.</text>
</comment>
<dbReference type="InterPro" id="IPR045695">
    <property type="entry name" value="TMEM131-like_Ig_dom2"/>
</dbReference>
<proteinExistence type="inferred from homology"/>
<feature type="compositionally biased region" description="Basic residues" evidence="7">
    <location>
        <begin position="947"/>
        <end position="956"/>
    </location>
</feature>
<feature type="compositionally biased region" description="Low complexity" evidence="7">
    <location>
        <begin position="996"/>
        <end position="1007"/>
    </location>
</feature>
<dbReference type="PANTHER" id="PTHR22050:SF2">
    <property type="entry name" value="TRANSMEMBRANE PROTEIN 131-LIKE"/>
    <property type="match status" value="1"/>
</dbReference>
<evidence type="ECO:0000256" key="1">
    <source>
        <dbReference type="ARBA" id="ARBA00004479"/>
    </source>
</evidence>
<evidence type="ECO:0000259" key="12">
    <source>
        <dbReference type="Pfam" id="PF24499"/>
    </source>
</evidence>
<feature type="domain" description="Transmembrane protein 131-like second Ig-like" evidence="10">
    <location>
        <begin position="198"/>
        <end position="350"/>
    </location>
</feature>
<dbReference type="Pfam" id="PF24501">
    <property type="entry name" value="Ig_TMEM131L_5"/>
    <property type="match status" value="1"/>
</dbReference>
<protein>
    <recommendedName>
        <fullName evidence="16">Transmembrane protein 131-like</fullName>
    </recommendedName>
</protein>
<evidence type="ECO:0000256" key="6">
    <source>
        <dbReference type="ARBA" id="ARBA00023136"/>
    </source>
</evidence>
<dbReference type="InterPro" id="IPR055436">
    <property type="entry name" value="Ig_TMEM131L_4"/>
</dbReference>
<evidence type="ECO:0000259" key="13">
    <source>
        <dbReference type="Pfam" id="PF24501"/>
    </source>
</evidence>
<evidence type="ECO:0000259" key="10">
    <source>
        <dbReference type="Pfam" id="PF19532"/>
    </source>
</evidence>
<feature type="domain" description="TMEM131L third Ig-like" evidence="11">
    <location>
        <begin position="394"/>
        <end position="488"/>
    </location>
</feature>
<evidence type="ECO:0000313" key="14">
    <source>
        <dbReference type="EMBL" id="KAG5845248.1"/>
    </source>
</evidence>
<feature type="region of interest" description="Disordered" evidence="7">
    <location>
        <begin position="1053"/>
        <end position="1167"/>
    </location>
</feature>
<feature type="compositionally biased region" description="Low complexity" evidence="7">
    <location>
        <begin position="967"/>
        <end position="978"/>
    </location>
</feature>